<accession>N9U2M9</accession>
<name>N9U2M9_9GAMM</name>
<dbReference type="InterPro" id="IPR032710">
    <property type="entry name" value="NTF2-like_dom_sf"/>
</dbReference>
<dbReference type="RefSeq" id="WP_005350776.1">
    <property type="nucleotide sequence ID" value="NZ_APVG01000014.1"/>
</dbReference>
<comment type="caution">
    <text evidence="2">The sequence shown here is derived from an EMBL/GenBank/DDBJ whole genome shotgun (WGS) entry which is preliminary data.</text>
</comment>
<keyword evidence="3" id="KW-1185">Reference proteome</keyword>
<protein>
    <recommendedName>
        <fullName evidence="4">Phosphoribosyl-AMP cyclohydrolase</fullName>
    </recommendedName>
</protein>
<evidence type="ECO:0008006" key="4">
    <source>
        <dbReference type="Google" id="ProtNLM"/>
    </source>
</evidence>
<gene>
    <name evidence="2" type="ORF">G114_07254</name>
</gene>
<reference evidence="2 3" key="1">
    <citation type="journal article" date="2013" name="Genome Announc.">
        <title>Draft Genome Sequence of the Aeromonas diversa Type Strain.</title>
        <authorList>
            <person name="Farfan M."/>
            <person name="Spataro N."/>
            <person name="Sanglas A."/>
            <person name="Albarral V."/>
            <person name="Loren J.G."/>
            <person name="Bosch E."/>
            <person name="Fuste M.C."/>
        </authorList>
    </citation>
    <scope>NUCLEOTIDE SEQUENCE [LARGE SCALE GENOMIC DNA]</scope>
    <source>
        <strain evidence="2 3">2478-85</strain>
    </source>
</reference>
<dbReference type="PIRSF" id="PIRSF028288">
    <property type="entry name" value="UCP028288"/>
    <property type="match status" value="1"/>
</dbReference>
<evidence type="ECO:0000256" key="1">
    <source>
        <dbReference type="SAM" id="SignalP"/>
    </source>
</evidence>
<dbReference type="Proteomes" id="UP000023775">
    <property type="component" value="Unassembled WGS sequence"/>
</dbReference>
<feature type="signal peptide" evidence="1">
    <location>
        <begin position="1"/>
        <end position="23"/>
    </location>
</feature>
<dbReference type="EMBL" id="APVG01000014">
    <property type="protein sequence ID" value="ENY72580.1"/>
    <property type="molecule type" value="Genomic_DNA"/>
</dbReference>
<dbReference type="eggNOG" id="COG4337">
    <property type="taxonomic scope" value="Bacteria"/>
</dbReference>
<proteinExistence type="predicted"/>
<keyword evidence="1" id="KW-0732">Signal</keyword>
<organism evidence="2 3">
    <name type="scientific">Aeromonas diversa CDC 2478-85</name>
    <dbReference type="NCBI Taxonomy" id="1268237"/>
    <lineage>
        <taxon>Bacteria</taxon>
        <taxon>Pseudomonadati</taxon>
        <taxon>Pseudomonadota</taxon>
        <taxon>Gammaproteobacteria</taxon>
        <taxon>Aeromonadales</taxon>
        <taxon>Aeromonadaceae</taxon>
        <taxon>Aeromonas</taxon>
    </lineage>
</organism>
<dbReference type="InterPro" id="IPR016878">
    <property type="entry name" value="MICAH-like"/>
</dbReference>
<evidence type="ECO:0000313" key="2">
    <source>
        <dbReference type="EMBL" id="ENY72580.1"/>
    </source>
</evidence>
<dbReference type="OrthoDB" id="9807600at2"/>
<dbReference type="SUPFAM" id="SSF54427">
    <property type="entry name" value="NTF2-like"/>
    <property type="match status" value="1"/>
</dbReference>
<sequence length="185" mass="20121">MTSSHRQYILALALFGASTGLSAAQISDRNITAEEVEAAQQAWGKALVRISDDYANGGIEKARQSASQVIDGAYAYQSGPVLFKPTLASGDQTFRLTREGALSYFVGNNPDFPIDKGFALKGWKSYRMENAAIQIDGDRAYTMGKVHLTDAKGQVTTVDKTWGFRKGDDGKVRITLHHSSLPYAP</sequence>
<evidence type="ECO:0000313" key="3">
    <source>
        <dbReference type="Proteomes" id="UP000023775"/>
    </source>
</evidence>
<dbReference type="AlphaFoldDB" id="N9U2M9"/>
<dbReference type="PATRIC" id="fig|1268237.3.peg.1431"/>
<dbReference type="Gene3D" id="3.10.450.50">
    <property type="match status" value="1"/>
</dbReference>
<feature type="chain" id="PRO_5004154382" description="Phosphoribosyl-AMP cyclohydrolase" evidence="1">
    <location>
        <begin position="24"/>
        <end position="185"/>
    </location>
</feature>